<evidence type="ECO:0000256" key="5">
    <source>
        <dbReference type="ARBA" id="ARBA00023136"/>
    </source>
</evidence>
<keyword evidence="3" id="KW-0812">Transmembrane</keyword>
<evidence type="ECO:0000256" key="2">
    <source>
        <dbReference type="ARBA" id="ARBA00009751"/>
    </source>
</evidence>
<evidence type="ECO:0000256" key="3">
    <source>
        <dbReference type="ARBA" id="ARBA00022692"/>
    </source>
</evidence>
<comment type="subcellular location">
    <subcellularLocation>
        <location evidence="1">Membrane</location>
        <topology evidence="1">Multi-pass membrane protein</topology>
    </subcellularLocation>
</comment>
<evidence type="ECO:0000313" key="7">
    <source>
        <dbReference type="EMBL" id="KAK5969379.1"/>
    </source>
</evidence>
<accession>A0AAN8IYK3</accession>
<feature type="non-terminal residue" evidence="7">
    <location>
        <position position="1"/>
    </location>
</feature>
<dbReference type="InterPro" id="IPR007311">
    <property type="entry name" value="ST7"/>
</dbReference>
<dbReference type="PANTHER" id="PTHR12745">
    <property type="entry name" value="SUPPRESSION OF TUMORIGENICITY 7"/>
    <property type="match status" value="1"/>
</dbReference>
<gene>
    <name evidence="7" type="ORF">GCK32_022162</name>
</gene>
<sequence length="84" mass="9617">SFHTPAFTGRDFRMQIYIGRRLAMCARKQGRVREAIKTFEDIIRHGSMGNIPGVQENLIEVCLEMEAYADVQVLVVCYDGFDEC</sequence>
<dbReference type="GO" id="GO:0016020">
    <property type="term" value="C:membrane"/>
    <property type="evidence" value="ECO:0007669"/>
    <property type="project" value="UniProtKB-SubCell"/>
</dbReference>
<dbReference type="EMBL" id="WIXE01020216">
    <property type="protein sequence ID" value="KAK5969379.1"/>
    <property type="molecule type" value="Genomic_DNA"/>
</dbReference>
<keyword evidence="8" id="KW-1185">Reference proteome</keyword>
<evidence type="ECO:0000313" key="8">
    <source>
        <dbReference type="Proteomes" id="UP001331761"/>
    </source>
</evidence>
<protein>
    <recommendedName>
        <fullName evidence="6">Protein ST7 homolog</fullName>
    </recommendedName>
</protein>
<keyword evidence="4" id="KW-1133">Transmembrane helix</keyword>
<dbReference type="PANTHER" id="PTHR12745:SF6">
    <property type="entry name" value="PROTEIN ST7 HOMOLOG"/>
    <property type="match status" value="1"/>
</dbReference>
<evidence type="ECO:0000256" key="6">
    <source>
        <dbReference type="ARBA" id="ARBA00040270"/>
    </source>
</evidence>
<organism evidence="7 8">
    <name type="scientific">Trichostrongylus colubriformis</name>
    <name type="common">Black scour worm</name>
    <dbReference type="NCBI Taxonomy" id="6319"/>
    <lineage>
        <taxon>Eukaryota</taxon>
        <taxon>Metazoa</taxon>
        <taxon>Ecdysozoa</taxon>
        <taxon>Nematoda</taxon>
        <taxon>Chromadorea</taxon>
        <taxon>Rhabditida</taxon>
        <taxon>Rhabditina</taxon>
        <taxon>Rhabditomorpha</taxon>
        <taxon>Strongyloidea</taxon>
        <taxon>Trichostrongylidae</taxon>
        <taxon>Trichostrongylus</taxon>
    </lineage>
</organism>
<proteinExistence type="inferred from homology"/>
<dbReference type="AlphaFoldDB" id="A0AAN8IYK3"/>
<dbReference type="Proteomes" id="UP001331761">
    <property type="component" value="Unassembled WGS sequence"/>
</dbReference>
<keyword evidence="5" id="KW-0472">Membrane</keyword>
<comment type="caution">
    <text evidence="7">The sequence shown here is derived from an EMBL/GenBank/DDBJ whole genome shotgun (WGS) entry which is preliminary data.</text>
</comment>
<dbReference type="Pfam" id="PF04184">
    <property type="entry name" value="ST7"/>
    <property type="match status" value="1"/>
</dbReference>
<evidence type="ECO:0000256" key="1">
    <source>
        <dbReference type="ARBA" id="ARBA00004141"/>
    </source>
</evidence>
<reference evidence="7 8" key="1">
    <citation type="submission" date="2019-10" db="EMBL/GenBank/DDBJ databases">
        <title>Assembly and Annotation for the nematode Trichostrongylus colubriformis.</title>
        <authorList>
            <person name="Martin J."/>
        </authorList>
    </citation>
    <scope>NUCLEOTIDE SEQUENCE [LARGE SCALE GENOMIC DNA]</scope>
    <source>
        <strain evidence="7">G859</strain>
        <tissue evidence="7">Whole worm</tissue>
    </source>
</reference>
<evidence type="ECO:0000256" key="4">
    <source>
        <dbReference type="ARBA" id="ARBA00022989"/>
    </source>
</evidence>
<comment type="similarity">
    <text evidence="2">Belongs to the ST7 family.</text>
</comment>
<name>A0AAN8IYK3_TRICO</name>